<dbReference type="AlphaFoldDB" id="A0A2G9HXS6"/>
<feature type="region of interest" description="Disordered" evidence="1">
    <location>
        <begin position="58"/>
        <end position="78"/>
    </location>
</feature>
<proteinExistence type="predicted"/>
<name>A0A2G9HXS6_9LAMI</name>
<protein>
    <recommendedName>
        <fullName evidence="4">Transposase Tnp1/En/Spm-like domain-containing protein</fullName>
    </recommendedName>
</protein>
<evidence type="ECO:0008006" key="4">
    <source>
        <dbReference type="Google" id="ProtNLM"/>
    </source>
</evidence>
<evidence type="ECO:0000313" key="3">
    <source>
        <dbReference type="Proteomes" id="UP000231279"/>
    </source>
</evidence>
<keyword evidence="3" id="KW-1185">Reference proteome</keyword>
<gene>
    <name evidence="2" type="ORF">CDL12_04967</name>
</gene>
<dbReference type="Proteomes" id="UP000231279">
    <property type="component" value="Unassembled WGS sequence"/>
</dbReference>
<dbReference type="OrthoDB" id="1534336at2759"/>
<dbReference type="EMBL" id="NKXS01000785">
    <property type="protein sequence ID" value="PIN22322.1"/>
    <property type="molecule type" value="Genomic_DNA"/>
</dbReference>
<evidence type="ECO:0000313" key="2">
    <source>
        <dbReference type="EMBL" id="PIN22322.1"/>
    </source>
</evidence>
<reference evidence="3" key="1">
    <citation type="journal article" date="2018" name="Gigascience">
        <title>Genome assembly of the Pink Ipe (Handroanthus impetiginosus, Bignoniaceae), a highly valued, ecologically keystone Neotropical timber forest tree.</title>
        <authorList>
            <person name="Silva-Junior O.B."/>
            <person name="Grattapaglia D."/>
            <person name="Novaes E."/>
            <person name="Collevatti R.G."/>
        </authorList>
    </citation>
    <scope>NUCLEOTIDE SEQUENCE [LARGE SCALE GENOMIC DNA]</scope>
    <source>
        <strain evidence="3">cv. UFG-1</strain>
    </source>
</reference>
<accession>A0A2G9HXS6</accession>
<evidence type="ECO:0000256" key="1">
    <source>
        <dbReference type="SAM" id="MobiDB-lite"/>
    </source>
</evidence>
<comment type="caution">
    <text evidence="2">The sequence shown here is derived from an EMBL/GenBank/DDBJ whole genome shotgun (WGS) entry which is preliminary data.</text>
</comment>
<organism evidence="2 3">
    <name type="scientific">Handroanthus impetiginosus</name>
    <dbReference type="NCBI Taxonomy" id="429701"/>
    <lineage>
        <taxon>Eukaryota</taxon>
        <taxon>Viridiplantae</taxon>
        <taxon>Streptophyta</taxon>
        <taxon>Embryophyta</taxon>
        <taxon>Tracheophyta</taxon>
        <taxon>Spermatophyta</taxon>
        <taxon>Magnoliopsida</taxon>
        <taxon>eudicotyledons</taxon>
        <taxon>Gunneridae</taxon>
        <taxon>Pentapetalae</taxon>
        <taxon>asterids</taxon>
        <taxon>lamiids</taxon>
        <taxon>Lamiales</taxon>
        <taxon>Bignoniaceae</taxon>
        <taxon>Crescentiina</taxon>
        <taxon>Tabebuia alliance</taxon>
        <taxon>Handroanthus</taxon>
    </lineage>
</organism>
<sequence length="273" mass="30862">MKRQLMQALNDELMKEKDELLSVKENTTRATQKMEKLISQNPVLTSLLNSAQVQDASSCHEPSLNGLDGASRNDEDHEQNIEQNCFDPLKVVNEKFNKHKCLQFLKGSNFPKLTLNELGDTPSTKHHHVQHQQNAMNDKLKKQKDVVVFKASKLDKPTLNVSANVQSSKETQIDGNQPKKKDITHYLMSNHQIKVGTRVNIFCHEIPKKIVGHGIVVGIICSEEGEKPTHVKVYVEKILTPNAKLLMPYEGAKTIGEVVHKCIDWELANIMEM</sequence>